<keyword evidence="3" id="KW-1185">Reference proteome</keyword>
<dbReference type="AlphaFoldDB" id="A0AAN6W591"/>
<keyword evidence="1" id="KW-0812">Transmembrane</keyword>
<evidence type="ECO:0000313" key="2">
    <source>
        <dbReference type="EMBL" id="KAK4175638.1"/>
    </source>
</evidence>
<name>A0AAN6W591_9PEZI</name>
<keyword evidence="1" id="KW-0472">Membrane</keyword>
<feature type="non-terminal residue" evidence="2">
    <location>
        <position position="1"/>
    </location>
</feature>
<proteinExistence type="predicted"/>
<evidence type="ECO:0000256" key="1">
    <source>
        <dbReference type="SAM" id="Phobius"/>
    </source>
</evidence>
<gene>
    <name evidence="2" type="ORF">QBC36DRAFT_215747</name>
</gene>
<reference evidence="2" key="1">
    <citation type="journal article" date="2023" name="Mol. Phylogenet. Evol.">
        <title>Genome-scale phylogeny and comparative genomics of the fungal order Sordariales.</title>
        <authorList>
            <person name="Hensen N."/>
            <person name="Bonometti L."/>
            <person name="Westerberg I."/>
            <person name="Brannstrom I.O."/>
            <person name="Guillou S."/>
            <person name="Cros-Aarteil S."/>
            <person name="Calhoun S."/>
            <person name="Haridas S."/>
            <person name="Kuo A."/>
            <person name="Mondo S."/>
            <person name="Pangilinan J."/>
            <person name="Riley R."/>
            <person name="LaButti K."/>
            <person name="Andreopoulos B."/>
            <person name="Lipzen A."/>
            <person name="Chen C."/>
            <person name="Yan M."/>
            <person name="Daum C."/>
            <person name="Ng V."/>
            <person name="Clum A."/>
            <person name="Steindorff A."/>
            <person name="Ohm R.A."/>
            <person name="Martin F."/>
            <person name="Silar P."/>
            <person name="Natvig D.O."/>
            <person name="Lalanne C."/>
            <person name="Gautier V."/>
            <person name="Ament-Velasquez S.L."/>
            <person name="Kruys A."/>
            <person name="Hutchinson M.I."/>
            <person name="Powell A.J."/>
            <person name="Barry K."/>
            <person name="Miller A.N."/>
            <person name="Grigoriev I.V."/>
            <person name="Debuchy R."/>
            <person name="Gladieux P."/>
            <person name="Hiltunen Thoren M."/>
            <person name="Johannesson H."/>
        </authorList>
    </citation>
    <scope>NUCLEOTIDE SEQUENCE</scope>
    <source>
        <strain evidence="2">CBS 892.96</strain>
    </source>
</reference>
<accession>A0AAN6W591</accession>
<comment type="caution">
    <text evidence="2">The sequence shown here is derived from an EMBL/GenBank/DDBJ whole genome shotgun (WGS) entry which is preliminary data.</text>
</comment>
<feature type="transmembrane region" description="Helical" evidence="1">
    <location>
        <begin position="25"/>
        <end position="49"/>
    </location>
</feature>
<evidence type="ECO:0000313" key="3">
    <source>
        <dbReference type="Proteomes" id="UP001302321"/>
    </source>
</evidence>
<sequence>RLRVIGGVRPQRRATCSYQCDCGSIFLFLLSSIVWASFAESILSIFILLL</sequence>
<dbReference type="EMBL" id="MU866226">
    <property type="protein sequence ID" value="KAK4175638.1"/>
    <property type="molecule type" value="Genomic_DNA"/>
</dbReference>
<keyword evidence="1" id="KW-1133">Transmembrane helix</keyword>
<organism evidence="2 3">
    <name type="scientific">Triangularia setosa</name>
    <dbReference type="NCBI Taxonomy" id="2587417"/>
    <lineage>
        <taxon>Eukaryota</taxon>
        <taxon>Fungi</taxon>
        <taxon>Dikarya</taxon>
        <taxon>Ascomycota</taxon>
        <taxon>Pezizomycotina</taxon>
        <taxon>Sordariomycetes</taxon>
        <taxon>Sordariomycetidae</taxon>
        <taxon>Sordariales</taxon>
        <taxon>Podosporaceae</taxon>
        <taxon>Triangularia</taxon>
    </lineage>
</organism>
<protein>
    <submittedName>
        <fullName evidence="2">Uncharacterized protein</fullName>
    </submittedName>
</protein>
<dbReference type="Proteomes" id="UP001302321">
    <property type="component" value="Unassembled WGS sequence"/>
</dbReference>
<reference evidence="2" key="2">
    <citation type="submission" date="2023-05" db="EMBL/GenBank/DDBJ databases">
        <authorList>
            <consortium name="Lawrence Berkeley National Laboratory"/>
            <person name="Steindorff A."/>
            <person name="Hensen N."/>
            <person name="Bonometti L."/>
            <person name="Westerberg I."/>
            <person name="Brannstrom I.O."/>
            <person name="Guillou S."/>
            <person name="Cros-Aarteil S."/>
            <person name="Calhoun S."/>
            <person name="Haridas S."/>
            <person name="Kuo A."/>
            <person name="Mondo S."/>
            <person name="Pangilinan J."/>
            <person name="Riley R."/>
            <person name="Labutti K."/>
            <person name="Andreopoulos B."/>
            <person name="Lipzen A."/>
            <person name="Chen C."/>
            <person name="Yanf M."/>
            <person name="Daum C."/>
            <person name="Ng V."/>
            <person name="Clum A."/>
            <person name="Ohm R."/>
            <person name="Martin F."/>
            <person name="Silar P."/>
            <person name="Natvig D."/>
            <person name="Lalanne C."/>
            <person name="Gautier V."/>
            <person name="Ament-Velasquez S.L."/>
            <person name="Kruys A."/>
            <person name="Hutchinson M.I."/>
            <person name="Powell A.J."/>
            <person name="Barry K."/>
            <person name="Miller A.N."/>
            <person name="Grigoriev I.V."/>
            <person name="Debuchy R."/>
            <person name="Gladieux P."/>
            <person name="Thoren M.H."/>
            <person name="Johannesson H."/>
        </authorList>
    </citation>
    <scope>NUCLEOTIDE SEQUENCE</scope>
    <source>
        <strain evidence="2">CBS 892.96</strain>
    </source>
</reference>